<evidence type="ECO:0008006" key="4">
    <source>
        <dbReference type="Google" id="ProtNLM"/>
    </source>
</evidence>
<feature type="chain" id="PRO_5032373700" description="DUF1554 domain-containing protein" evidence="1">
    <location>
        <begin position="28"/>
        <end position="357"/>
    </location>
</feature>
<keyword evidence="1" id="KW-0732">Signal</keyword>
<name>A0A850Q823_9RHOB</name>
<evidence type="ECO:0000313" key="3">
    <source>
        <dbReference type="Proteomes" id="UP000592216"/>
    </source>
</evidence>
<organism evidence="2 3">
    <name type="scientific">Donghicola mangrovi</name>
    <dbReference type="NCBI Taxonomy" id="2729614"/>
    <lineage>
        <taxon>Bacteria</taxon>
        <taxon>Pseudomonadati</taxon>
        <taxon>Pseudomonadota</taxon>
        <taxon>Alphaproteobacteria</taxon>
        <taxon>Rhodobacterales</taxon>
        <taxon>Roseobacteraceae</taxon>
        <taxon>Donghicola</taxon>
    </lineage>
</organism>
<dbReference type="Proteomes" id="UP000592216">
    <property type="component" value="Unassembled WGS sequence"/>
</dbReference>
<reference evidence="2 3" key="1">
    <citation type="submission" date="2020-04" db="EMBL/GenBank/DDBJ databases">
        <title>Donghicola sp., a member of the Rhodobacteraceae family isolated from mangrove forest in Thailand.</title>
        <authorList>
            <person name="Charoenyingcharoen P."/>
            <person name="Yukphan P."/>
        </authorList>
    </citation>
    <scope>NUCLEOTIDE SEQUENCE [LARGE SCALE GENOMIC DNA]</scope>
    <source>
        <strain evidence="2 3">B5-SW-15</strain>
    </source>
</reference>
<proteinExistence type="predicted"/>
<dbReference type="AlphaFoldDB" id="A0A850Q823"/>
<evidence type="ECO:0000256" key="1">
    <source>
        <dbReference type="SAM" id="SignalP"/>
    </source>
</evidence>
<accession>A0A850Q823</accession>
<protein>
    <recommendedName>
        <fullName evidence="4">DUF1554 domain-containing protein</fullName>
    </recommendedName>
</protein>
<dbReference type="EMBL" id="JABCJE010000006">
    <property type="protein sequence ID" value="NVO24372.1"/>
    <property type="molecule type" value="Genomic_DNA"/>
</dbReference>
<dbReference type="RefSeq" id="WP_177158110.1">
    <property type="nucleotide sequence ID" value="NZ_JABCJE010000006.1"/>
</dbReference>
<sequence>MRISVKNIVFACLGTVSVFLGAQAAQAQSNTTDPAFCDQYAGYLRRTVTQAIQMNPRCLDWDRGVHDVYQMHYDWCLRNPRDSVAGAADHVRDLVIQCTGDWFEPSPLQTVAPPPAPAPAYAAPQGRWQFSGGRGICEAELWDNSKPEFFGNLLRLELWDGKIRLISSYTGGIGATTFVSVNGQQFPLSWDSESDTIFSYVDMPLIQAMKSGNQIDLGFDNPVLRYTLSGSSAAIDQMLQCAGMGAPKPKPAPAASKGPKVIYGSCKLIVDGVQYVNMPANCPIWMDTDGTFWINTDRENYLGDFFAEISPFGDGTAGGHWNAERGATHAQAPLGEGFRLGKNGCWSNARATVCAAR</sequence>
<feature type="signal peptide" evidence="1">
    <location>
        <begin position="1"/>
        <end position="27"/>
    </location>
</feature>
<comment type="caution">
    <text evidence="2">The sequence shown here is derived from an EMBL/GenBank/DDBJ whole genome shotgun (WGS) entry which is preliminary data.</text>
</comment>
<evidence type="ECO:0000313" key="2">
    <source>
        <dbReference type="EMBL" id="NVO24372.1"/>
    </source>
</evidence>
<gene>
    <name evidence="2" type="ORF">HJ536_13475</name>
</gene>